<organism evidence="2 3">
    <name type="scientific">Shewanella piezotolerans (strain WP3 / JCM 13877)</name>
    <dbReference type="NCBI Taxonomy" id="225849"/>
    <lineage>
        <taxon>Bacteria</taxon>
        <taxon>Pseudomonadati</taxon>
        <taxon>Pseudomonadota</taxon>
        <taxon>Gammaproteobacteria</taxon>
        <taxon>Alteromonadales</taxon>
        <taxon>Shewanellaceae</taxon>
        <taxon>Shewanella</taxon>
    </lineage>
</organism>
<evidence type="ECO:0000256" key="1">
    <source>
        <dbReference type="SAM" id="Phobius"/>
    </source>
</evidence>
<accession>B8CM92</accession>
<dbReference type="InterPro" id="IPR025738">
    <property type="entry name" value="BatD"/>
</dbReference>
<dbReference type="eggNOG" id="ENOG5031X13">
    <property type="taxonomic scope" value="Bacteria"/>
</dbReference>
<dbReference type="RefSeq" id="WP_020912509.1">
    <property type="nucleotide sequence ID" value="NC_011566.1"/>
</dbReference>
<feature type="transmembrane region" description="Helical" evidence="1">
    <location>
        <begin position="334"/>
        <end position="353"/>
    </location>
</feature>
<proteinExistence type="predicted"/>
<feature type="transmembrane region" description="Helical" evidence="1">
    <location>
        <begin position="26"/>
        <end position="47"/>
    </location>
</feature>
<dbReference type="HOGENOM" id="CLU_578579_0_0_6"/>
<evidence type="ECO:0008006" key="4">
    <source>
        <dbReference type="Google" id="ProtNLM"/>
    </source>
</evidence>
<evidence type="ECO:0000313" key="3">
    <source>
        <dbReference type="Proteomes" id="UP000000753"/>
    </source>
</evidence>
<sequence>MLANKRAQIDDESLERLFPILASLNTLLKVVVITFVWLFLLGSLLVISSFSNFAFANDGAVSTTTPSTINELQQAGKLKITTRLAPVNEVVPLQQVDLYIQISTDTWFAGGSHISAFDVDDTIVLRRKKLANNYTDRIDGKTWSVQEWQLTLYPQAVGAITVPRIAVTVNVADKPGSSIKGTLYTQPQHFTVILPDERLANTNHYIAAPKVTFRQKITPENASELHIGDAITRTLTINATDSSAMLFPDFPLSKSKILYGYRGPVESEDRQNRGDFSASKVYQQTYIVQQSGEVTLPELSFYWWNTKDKELTTLTAKALAWQVTHTPLSFVKAYWLYGLLLIVLLILLVKLAVFTGERINKQRFPVAILFAHTLINKQYAAAEQYLYWRNSDKNKRMTYKPSLRLLDDSFGDLPPELKENKLLKSHQRQTKENLLNRWQLGFSKPNTESGRSVQTRRFYIMFWRFISNKNAK</sequence>
<dbReference type="STRING" id="225849.swp_2406"/>
<keyword evidence="1" id="KW-0472">Membrane</keyword>
<gene>
    <name evidence="2" type="ordered locus">swp_2406</name>
</gene>
<dbReference type="KEGG" id="swp:swp_2406"/>
<dbReference type="Proteomes" id="UP000000753">
    <property type="component" value="Chromosome"/>
</dbReference>
<dbReference type="PANTHER" id="PTHR40940:SF1">
    <property type="entry name" value="PROTEIN BATD"/>
    <property type="match status" value="1"/>
</dbReference>
<dbReference type="EMBL" id="CP000472">
    <property type="protein sequence ID" value="ACJ29149.1"/>
    <property type="molecule type" value="Genomic_DNA"/>
</dbReference>
<reference evidence="2 3" key="1">
    <citation type="journal article" date="2008" name="PLoS ONE">
        <title>Environmental adaptation: genomic analysis of the piezotolerant and psychrotolerant deep-sea iron reducing bacterium Shewanella piezotolerans WP3.</title>
        <authorList>
            <person name="Wang F."/>
            <person name="Wang J."/>
            <person name="Jian H."/>
            <person name="Zhang B."/>
            <person name="Li S."/>
            <person name="Wang F."/>
            <person name="Zeng X."/>
            <person name="Gao L."/>
            <person name="Bartlett D.H."/>
            <person name="Yu J."/>
            <person name="Hu S."/>
            <person name="Xiao X."/>
        </authorList>
    </citation>
    <scope>NUCLEOTIDE SEQUENCE [LARGE SCALE GENOMIC DNA]</scope>
    <source>
        <strain evidence="3">WP3 / JCM 13877</strain>
    </source>
</reference>
<dbReference type="PANTHER" id="PTHR40940">
    <property type="entry name" value="PROTEIN BATD-RELATED"/>
    <property type="match status" value="1"/>
</dbReference>
<evidence type="ECO:0000313" key="2">
    <source>
        <dbReference type="EMBL" id="ACJ29149.1"/>
    </source>
</evidence>
<keyword evidence="1" id="KW-0812">Transmembrane</keyword>
<name>B8CM92_SHEPW</name>
<dbReference type="OrthoDB" id="5293418at2"/>
<dbReference type="AlphaFoldDB" id="B8CM92"/>
<keyword evidence="3" id="KW-1185">Reference proteome</keyword>
<keyword evidence="1" id="KW-1133">Transmembrane helix</keyword>
<protein>
    <recommendedName>
        <fullName evidence="4">BatD</fullName>
    </recommendedName>
</protein>